<evidence type="ECO:0000313" key="2">
    <source>
        <dbReference type="EMBL" id="RUP42890.1"/>
    </source>
</evidence>
<dbReference type="Proteomes" id="UP000268093">
    <property type="component" value="Unassembled WGS sequence"/>
</dbReference>
<comment type="caution">
    <text evidence="2">The sequence shown here is derived from an EMBL/GenBank/DDBJ whole genome shotgun (WGS) entry which is preliminary data.</text>
</comment>
<organism evidence="2 3">
    <name type="scientific">Jimgerdemannia flammicorona</name>
    <dbReference type="NCBI Taxonomy" id="994334"/>
    <lineage>
        <taxon>Eukaryota</taxon>
        <taxon>Fungi</taxon>
        <taxon>Fungi incertae sedis</taxon>
        <taxon>Mucoromycota</taxon>
        <taxon>Mucoromycotina</taxon>
        <taxon>Endogonomycetes</taxon>
        <taxon>Endogonales</taxon>
        <taxon>Endogonaceae</taxon>
        <taxon>Jimgerdemannia</taxon>
    </lineage>
</organism>
<keyword evidence="1" id="KW-0472">Membrane</keyword>
<proteinExistence type="predicted"/>
<accession>A0A433CWC4</accession>
<evidence type="ECO:0000313" key="3">
    <source>
        <dbReference type="Proteomes" id="UP000268093"/>
    </source>
</evidence>
<keyword evidence="1" id="KW-0812">Transmembrane</keyword>
<feature type="transmembrane region" description="Helical" evidence="1">
    <location>
        <begin position="118"/>
        <end position="136"/>
    </location>
</feature>
<dbReference type="OrthoDB" id="7984201at2759"/>
<evidence type="ECO:0000256" key="1">
    <source>
        <dbReference type="SAM" id="Phobius"/>
    </source>
</evidence>
<dbReference type="AlphaFoldDB" id="A0A433CWC4"/>
<sequence length="137" mass="14009">MPYVMNHFLDGNLTIGSIVIETPQPGQAAVTNGQSLADEAVLCKKNFQHNPTFLAVDFYDQGNAFQVAAVLNGITYVAKPLTGSTASGAAQPSKTGSSNPVSGISISFGSAAQVRPKSWGAVVVAGVVGVGAVWGLM</sequence>
<name>A0A433CWC4_9FUNG</name>
<protein>
    <submittedName>
        <fullName evidence="2">Uncharacterized protein</fullName>
    </submittedName>
</protein>
<keyword evidence="1" id="KW-1133">Transmembrane helix</keyword>
<keyword evidence="3" id="KW-1185">Reference proteome</keyword>
<gene>
    <name evidence="2" type="ORF">BC936DRAFT_137939</name>
</gene>
<dbReference type="Pfam" id="PF26146">
    <property type="entry name" value="PI-PLC_X"/>
    <property type="match status" value="1"/>
</dbReference>
<reference evidence="2 3" key="1">
    <citation type="journal article" date="2018" name="New Phytol.">
        <title>Phylogenomics of Endogonaceae and evolution of mycorrhizas within Mucoromycota.</title>
        <authorList>
            <person name="Chang Y."/>
            <person name="Desiro A."/>
            <person name="Na H."/>
            <person name="Sandor L."/>
            <person name="Lipzen A."/>
            <person name="Clum A."/>
            <person name="Barry K."/>
            <person name="Grigoriev I.V."/>
            <person name="Martin F.M."/>
            <person name="Stajich J.E."/>
            <person name="Smith M.E."/>
            <person name="Bonito G."/>
            <person name="Spatafora J.W."/>
        </authorList>
    </citation>
    <scope>NUCLEOTIDE SEQUENCE [LARGE SCALE GENOMIC DNA]</scope>
    <source>
        <strain evidence="2 3">GMNB39</strain>
    </source>
</reference>
<dbReference type="EMBL" id="RBNI01012187">
    <property type="protein sequence ID" value="RUP42890.1"/>
    <property type="molecule type" value="Genomic_DNA"/>
</dbReference>